<dbReference type="Proteomes" id="UP000251942">
    <property type="component" value="Unassembled WGS sequence"/>
</dbReference>
<dbReference type="STRING" id="453.Lfee_1941"/>
<gene>
    <name evidence="1" type="ORF">Lfee_1941</name>
    <name evidence="2" type="ORF">NCTC12022_02383</name>
</gene>
<sequence length="309" mass="34583">MKTITAVMWDPGDDLVNKSLDEKITLIEAKFKQAYQLAMAGDPDKDNTLVFLCPEFSLLNMDASEKSFSYSKQAFQKAGERLQKLVNDFPNAIIIPGTTYLEKTLDLADAKKKIKYADTIKKWQLRNFKPAQDFQQEIAGMTLVKNTSTAFFHSGDVTHKPKRYSKRIEANELLEPFIGMFYPGHGEPFFTQNGIRFGIEICADHKEGVLVSEQRRTGQVVDVHLIVANTIYTIPNKVAKDTAIVINCAGSFQSDIHAAKATGVWIRDADGTLDAVEMSPCAIDDLRIYADIPLPTRKGDYSFSPNVFI</sequence>
<dbReference type="EMBL" id="LNYB01000080">
    <property type="protein sequence ID" value="KTC97029.1"/>
    <property type="molecule type" value="Genomic_DNA"/>
</dbReference>
<dbReference type="PATRIC" id="fig|453.4.peg.2125"/>
<evidence type="ECO:0000313" key="1">
    <source>
        <dbReference type="EMBL" id="KTC97029.1"/>
    </source>
</evidence>
<dbReference type="AlphaFoldDB" id="A0A0W0TP62"/>
<dbReference type="Proteomes" id="UP000054698">
    <property type="component" value="Unassembled WGS sequence"/>
</dbReference>
<name>A0A0W0TP62_9GAMM</name>
<dbReference type="RefSeq" id="WP_058446222.1">
    <property type="nucleotide sequence ID" value="NZ_CAAAHT010000007.1"/>
</dbReference>
<protein>
    <recommendedName>
        <fullName evidence="5">CN hydrolase domain-containing protein</fullName>
    </recommendedName>
</protein>
<keyword evidence="3" id="KW-1185">Reference proteome</keyword>
<evidence type="ECO:0000313" key="3">
    <source>
        <dbReference type="Proteomes" id="UP000054698"/>
    </source>
</evidence>
<reference evidence="1 3" key="1">
    <citation type="submission" date="2015-11" db="EMBL/GenBank/DDBJ databases">
        <title>Genomic analysis of 38 Legionella species identifies large and diverse effector repertoires.</title>
        <authorList>
            <person name="Burstein D."/>
            <person name="Amaro F."/>
            <person name="Zusman T."/>
            <person name="Lifshitz Z."/>
            <person name="Cohen O."/>
            <person name="Gilbert J.A."/>
            <person name="Pupko T."/>
            <person name="Shuman H.A."/>
            <person name="Segal G."/>
        </authorList>
    </citation>
    <scope>NUCLEOTIDE SEQUENCE [LARGE SCALE GENOMIC DNA]</scope>
    <source>
        <strain evidence="1 3">WO-44C</strain>
    </source>
</reference>
<organism evidence="1 3">
    <name type="scientific">Legionella feeleii</name>
    <dbReference type="NCBI Taxonomy" id="453"/>
    <lineage>
        <taxon>Bacteria</taxon>
        <taxon>Pseudomonadati</taxon>
        <taxon>Pseudomonadota</taxon>
        <taxon>Gammaproteobacteria</taxon>
        <taxon>Legionellales</taxon>
        <taxon>Legionellaceae</taxon>
        <taxon>Legionella</taxon>
    </lineage>
</organism>
<proteinExistence type="predicted"/>
<evidence type="ECO:0000313" key="4">
    <source>
        <dbReference type="Proteomes" id="UP000251942"/>
    </source>
</evidence>
<accession>A0A0W0TP62</accession>
<evidence type="ECO:0000313" key="2">
    <source>
        <dbReference type="EMBL" id="SPX61639.1"/>
    </source>
</evidence>
<dbReference type="EMBL" id="UASS01000022">
    <property type="protein sequence ID" value="SPX61639.1"/>
    <property type="molecule type" value="Genomic_DNA"/>
</dbReference>
<reference evidence="2 4" key="2">
    <citation type="submission" date="2018-06" db="EMBL/GenBank/DDBJ databases">
        <authorList>
            <consortium name="Pathogen Informatics"/>
            <person name="Doyle S."/>
        </authorList>
    </citation>
    <scope>NUCLEOTIDE SEQUENCE [LARGE SCALE GENOMIC DNA]</scope>
    <source>
        <strain evidence="2 4">NCTC12022</strain>
    </source>
</reference>
<dbReference type="OrthoDB" id="5633121at2"/>
<evidence type="ECO:0008006" key="5">
    <source>
        <dbReference type="Google" id="ProtNLM"/>
    </source>
</evidence>